<evidence type="ECO:0000313" key="1">
    <source>
        <dbReference type="EMBL" id="MFD2414964.1"/>
    </source>
</evidence>
<keyword evidence="1" id="KW-0808">Transferase</keyword>
<dbReference type="EC" id="2.7.8.26" evidence="1"/>
<reference evidence="2" key="1">
    <citation type="journal article" date="2019" name="Int. J. Syst. Evol. Microbiol.">
        <title>The Global Catalogue of Microorganisms (GCM) 10K type strain sequencing project: providing services to taxonomists for standard genome sequencing and annotation.</title>
        <authorList>
            <consortium name="The Broad Institute Genomics Platform"/>
            <consortium name="The Broad Institute Genome Sequencing Center for Infectious Disease"/>
            <person name="Wu L."/>
            <person name="Ma J."/>
        </authorList>
    </citation>
    <scope>NUCLEOTIDE SEQUENCE [LARGE SCALE GENOMIC DNA]</scope>
    <source>
        <strain evidence="2">CGMCC 4.7645</strain>
    </source>
</reference>
<comment type="caution">
    <text evidence="1">The sequence shown here is derived from an EMBL/GenBank/DDBJ whole genome shotgun (WGS) entry which is preliminary data.</text>
</comment>
<accession>A0ABW5FJQ2</accession>
<dbReference type="GO" id="GO:0051073">
    <property type="term" value="F:adenosylcobinamide-GDP ribazoletransferase activity"/>
    <property type="evidence" value="ECO:0007669"/>
    <property type="project" value="UniProtKB-EC"/>
</dbReference>
<protein>
    <submittedName>
        <fullName evidence="1">Adenosylcobinamide-GDP ribazoletransferase</fullName>
        <ecNumber evidence="1">2.7.8.26</ecNumber>
    </submittedName>
</protein>
<proteinExistence type="predicted"/>
<dbReference type="InterPro" id="IPR003805">
    <property type="entry name" value="CobS"/>
</dbReference>
<gene>
    <name evidence="1" type="ORF">ACFSXZ_01345</name>
</gene>
<keyword evidence="2" id="KW-1185">Reference proteome</keyword>
<dbReference type="Proteomes" id="UP001597417">
    <property type="component" value="Unassembled WGS sequence"/>
</dbReference>
<sequence>MLLRCVRRFGGITGDILGACAETAVTAALVALA</sequence>
<dbReference type="EMBL" id="JBHUKR010000002">
    <property type="protein sequence ID" value="MFD2414964.1"/>
    <property type="molecule type" value="Genomic_DNA"/>
</dbReference>
<organism evidence="1 2">
    <name type="scientific">Amycolatopsis pigmentata</name>
    <dbReference type="NCBI Taxonomy" id="450801"/>
    <lineage>
        <taxon>Bacteria</taxon>
        <taxon>Bacillati</taxon>
        <taxon>Actinomycetota</taxon>
        <taxon>Actinomycetes</taxon>
        <taxon>Pseudonocardiales</taxon>
        <taxon>Pseudonocardiaceae</taxon>
        <taxon>Amycolatopsis</taxon>
    </lineage>
</organism>
<name>A0ABW5FJQ2_9PSEU</name>
<evidence type="ECO:0000313" key="2">
    <source>
        <dbReference type="Proteomes" id="UP001597417"/>
    </source>
</evidence>
<dbReference type="Pfam" id="PF02654">
    <property type="entry name" value="CobS"/>
    <property type="match status" value="1"/>
</dbReference>
<dbReference type="RefSeq" id="WP_378260371.1">
    <property type="nucleotide sequence ID" value="NZ_JBHUKR010000002.1"/>
</dbReference>